<dbReference type="WBParaSite" id="ES5_v2.g25492.t1">
    <property type="protein sequence ID" value="ES5_v2.g25492.t1"/>
    <property type="gene ID" value="ES5_v2.g25492"/>
</dbReference>
<accession>A0AC34G7E7</accession>
<name>A0AC34G7E7_9BILA</name>
<dbReference type="Proteomes" id="UP000887579">
    <property type="component" value="Unplaced"/>
</dbReference>
<organism evidence="1 2">
    <name type="scientific">Panagrolaimus sp. ES5</name>
    <dbReference type="NCBI Taxonomy" id="591445"/>
    <lineage>
        <taxon>Eukaryota</taxon>
        <taxon>Metazoa</taxon>
        <taxon>Ecdysozoa</taxon>
        <taxon>Nematoda</taxon>
        <taxon>Chromadorea</taxon>
        <taxon>Rhabditida</taxon>
        <taxon>Tylenchina</taxon>
        <taxon>Panagrolaimomorpha</taxon>
        <taxon>Panagrolaimoidea</taxon>
        <taxon>Panagrolaimidae</taxon>
        <taxon>Panagrolaimus</taxon>
    </lineage>
</organism>
<evidence type="ECO:0000313" key="1">
    <source>
        <dbReference type="Proteomes" id="UP000887579"/>
    </source>
</evidence>
<protein>
    <submittedName>
        <fullName evidence="2">GH16 domain-containing protein</fullName>
    </submittedName>
</protein>
<sequence length="268" mass="30075">MLQKSILFCFVISATVFAEQKLVWEDNFDGGSIDRSKFTFETGKGDNGCGNAELQHYTDRPQNARIEDGKLIIEARREDFEGSAFTSARIITKGLMEFKYGTLEARIKLPSQSKGLWPAFWTLGANIGQVGWPNCGEIDILETGSADAIANNVVNNQVGGATHWENNAMYNTVLKADFDLSADFHNYKLSWTDAVISVSLDDKEYFRMNIPTETFKKPHFVLFNLAVGGNYPNIHDPNQIDANFPAQMQIDYIKLFQNDGDELHLNGQ</sequence>
<evidence type="ECO:0000313" key="2">
    <source>
        <dbReference type="WBParaSite" id="ES5_v2.g25492.t1"/>
    </source>
</evidence>
<reference evidence="2" key="1">
    <citation type="submission" date="2022-11" db="UniProtKB">
        <authorList>
            <consortium name="WormBaseParasite"/>
        </authorList>
    </citation>
    <scope>IDENTIFICATION</scope>
</reference>
<proteinExistence type="predicted"/>